<evidence type="ECO:0000313" key="2">
    <source>
        <dbReference type="Proteomes" id="UP000272942"/>
    </source>
</evidence>
<sequence length="73" mass="7919">MLGCKHALVTACQPAANGLVELFHKQLKAALKAQPESELYETLPLVQLGIRNTMKTDLKTTPAALALGCKLRF</sequence>
<dbReference type="PANTHER" id="PTHR38681">
    <property type="entry name" value="RETROVIRUS-RELATED POL POLYPROTEIN FROM TRANSPOSON 412-LIKE PROTEIN-RELATED"/>
    <property type="match status" value="1"/>
</dbReference>
<dbReference type="InterPro" id="IPR012337">
    <property type="entry name" value="RNaseH-like_sf"/>
</dbReference>
<dbReference type="OrthoDB" id="10056584at2759"/>
<reference evidence="1 2" key="2">
    <citation type="submission" date="2018-11" db="EMBL/GenBank/DDBJ databases">
        <authorList>
            <consortium name="Pathogen Informatics"/>
        </authorList>
    </citation>
    <scope>NUCLEOTIDE SEQUENCE [LARGE SCALE GENOMIC DNA]</scope>
    <source>
        <strain evidence="1 2">Egypt</strain>
    </source>
</reference>
<gene>
    <name evidence="1" type="ORF">ECPE_LOCUS11983</name>
</gene>
<reference evidence="3" key="1">
    <citation type="submission" date="2016-06" db="UniProtKB">
        <authorList>
            <consortium name="WormBaseParasite"/>
        </authorList>
    </citation>
    <scope>IDENTIFICATION</scope>
</reference>
<dbReference type="AlphaFoldDB" id="A0A183AYE8"/>
<dbReference type="GO" id="GO:0003676">
    <property type="term" value="F:nucleic acid binding"/>
    <property type="evidence" value="ECO:0007669"/>
    <property type="project" value="InterPro"/>
</dbReference>
<proteinExistence type="predicted"/>
<evidence type="ECO:0000313" key="3">
    <source>
        <dbReference type="WBParaSite" id="ECPE_0001201801-mRNA-1"/>
    </source>
</evidence>
<dbReference type="PANTHER" id="PTHR38681:SF1">
    <property type="entry name" value="RETROVIRUS-RELATED POL POLYPROTEIN FROM TRANSPOSON 412-LIKE PROTEIN"/>
    <property type="match status" value="1"/>
</dbReference>
<accession>A0A183AYE8</accession>
<keyword evidence="2" id="KW-1185">Reference proteome</keyword>
<dbReference type="SUPFAM" id="SSF53098">
    <property type="entry name" value="Ribonuclease H-like"/>
    <property type="match status" value="1"/>
</dbReference>
<protein>
    <submittedName>
        <fullName evidence="3">Integrase catalytic domain-containing protein</fullName>
    </submittedName>
</protein>
<dbReference type="Gene3D" id="3.30.420.10">
    <property type="entry name" value="Ribonuclease H-like superfamily/Ribonuclease H"/>
    <property type="match status" value="1"/>
</dbReference>
<dbReference type="WBParaSite" id="ECPE_0001201801-mRNA-1">
    <property type="protein sequence ID" value="ECPE_0001201801-mRNA-1"/>
    <property type="gene ID" value="ECPE_0001201801"/>
</dbReference>
<organism evidence="3">
    <name type="scientific">Echinostoma caproni</name>
    <dbReference type="NCBI Taxonomy" id="27848"/>
    <lineage>
        <taxon>Eukaryota</taxon>
        <taxon>Metazoa</taxon>
        <taxon>Spiralia</taxon>
        <taxon>Lophotrochozoa</taxon>
        <taxon>Platyhelminthes</taxon>
        <taxon>Trematoda</taxon>
        <taxon>Digenea</taxon>
        <taxon>Plagiorchiida</taxon>
        <taxon>Echinostomata</taxon>
        <taxon>Echinostomatoidea</taxon>
        <taxon>Echinostomatidae</taxon>
        <taxon>Echinostoma</taxon>
    </lineage>
</organism>
<evidence type="ECO:0000313" key="1">
    <source>
        <dbReference type="EMBL" id="VDP89197.1"/>
    </source>
</evidence>
<name>A0A183AYE8_9TREM</name>
<dbReference type="InterPro" id="IPR036397">
    <property type="entry name" value="RNaseH_sf"/>
</dbReference>
<dbReference type="EMBL" id="UZAN01051922">
    <property type="protein sequence ID" value="VDP89197.1"/>
    <property type="molecule type" value="Genomic_DNA"/>
</dbReference>
<dbReference type="Proteomes" id="UP000272942">
    <property type="component" value="Unassembled WGS sequence"/>
</dbReference>